<name>A0A0K1PIS0_9BACT</name>
<sequence>MNFHVGEQAVEREGIRWHHPAARDGADSGVDGAVDDKSVVVRFANKYGFADGKVIEALQDRKNTTGRS</sequence>
<gene>
    <name evidence="2" type="ORF">AKJ09_00107</name>
</gene>
<dbReference type="EMBL" id="CP012333">
    <property type="protein sequence ID" value="AKU93443.1"/>
    <property type="molecule type" value="Genomic_DNA"/>
</dbReference>
<evidence type="ECO:0000313" key="3">
    <source>
        <dbReference type="Proteomes" id="UP000064967"/>
    </source>
</evidence>
<dbReference type="AlphaFoldDB" id="A0A0K1PIS0"/>
<feature type="compositionally biased region" description="Basic and acidic residues" evidence="1">
    <location>
        <begin position="9"/>
        <end position="26"/>
    </location>
</feature>
<keyword evidence="3" id="KW-1185">Reference proteome</keyword>
<protein>
    <submittedName>
        <fullName evidence="2">Uncharacterized protein</fullName>
    </submittedName>
</protein>
<proteinExistence type="predicted"/>
<feature type="region of interest" description="Disordered" evidence="1">
    <location>
        <begin position="1"/>
        <end position="30"/>
    </location>
</feature>
<dbReference type="KEGG" id="llu:AKJ09_00107"/>
<dbReference type="Proteomes" id="UP000064967">
    <property type="component" value="Chromosome"/>
</dbReference>
<accession>A0A0K1PIS0</accession>
<organism evidence="2 3">
    <name type="scientific">Labilithrix luteola</name>
    <dbReference type="NCBI Taxonomy" id="1391654"/>
    <lineage>
        <taxon>Bacteria</taxon>
        <taxon>Pseudomonadati</taxon>
        <taxon>Myxococcota</taxon>
        <taxon>Polyangia</taxon>
        <taxon>Polyangiales</taxon>
        <taxon>Labilitrichaceae</taxon>
        <taxon>Labilithrix</taxon>
    </lineage>
</organism>
<evidence type="ECO:0000256" key="1">
    <source>
        <dbReference type="SAM" id="MobiDB-lite"/>
    </source>
</evidence>
<evidence type="ECO:0000313" key="2">
    <source>
        <dbReference type="EMBL" id="AKU93443.1"/>
    </source>
</evidence>
<reference evidence="2 3" key="1">
    <citation type="submission" date="2015-08" db="EMBL/GenBank/DDBJ databases">
        <authorList>
            <person name="Babu N.S."/>
            <person name="Beckwith C.J."/>
            <person name="Beseler K.G."/>
            <person name="Brison A."/>
            <person name="Carone J.V."/>
            <person name="Caskin T.P."/>
            <person name="Diamond M."/>
            <person name="Durham M.E."/>
            <person name="Foxe J.M."/>
            <person name="Go M."/>
            <person name="Henderson B.A."/>
            <person name="Jones I.B."/>
            <person name="McGettigan J.A."/>
            <person name="Micheletti S.J."/>
            <person name="Nasrallah M.E."/>
            <person name="Ortiz D."/>
            <person name="Piller C.R."/>
            <person name="Privatt S.R."/>
            <person name="Schneider S.L."/>
            <person name="Sharp S."/>
            <person name="Smith T.C."/>
            <person name="Stanton J.D."/>
            <person name="Ullery H.E."/>
            <person name="Wilson R.J."/>
            <person name="Serrano M.G."/>
            <person name="Buck G."/>
            <person name="Lee V."/>
            <person name="Wang Y."/>
            <person name="Carvalho R."/>
            <person name="Voegtly L."/>
            <person name="Shi R."/>
            <person name="Duckworth R."/>
            <person name="Johnson A."/>
            <person name="Loviza R."/>
            <person name="Walstead R."/>
            <person name="Shah Z."/>
            <person name="Kiflezghi M."/>
            <person name="Wade K."/>
            <person name="Ball S.L."/>
            <person name="Bradley K.W."/>
            <person name="Asai D.J."/>
            <person name="Bowman C.A."/>
            <person name="Russell D.A."/>
            <person name="Pope W.H."/>
            <person name="Jacobs-Sera D."/>
            <person name="Hendrix R.W."/>
            <person name="Hatfull G.F."/>
        </authorList>
    </citation>
    <scope>NUCLEOTIDE SEQUENCE [LARGE SCALE GENOMIC DNA]</scope>
    <source>
        <strain evidence="2 3">DSM 27648</strain>
    </source>
</reference>
<dbReference type="RefSeq" id="WP_146645022.1">
    <property type="nucleotide sequence ID" value="NZ_CP012333.1"/>
</dbReference>